<dbReference type="PANTHER" id="PTHR15706">
    <property type="entry name" value="SH3 MULTIPLE DOMAIN"/>
    <property type="match status" value="1"/>
</dbReference>
<accession>A0A812DU82</accession>
<keyword evidence="5" id="KW-0963">Cytoplasm</keyword>
<dbReference type="EMBL" id="CAHIKZ030004467">
    <property type="protein sequence ID" value="CAE1310922.1"/>
    <property type="molecule type" value="Genomic_DNA"/>
</dbReference>
<dbReference type="InterPro" id="IPR037961">
    <property type="entry name" value="SH3PXD2_PX"/>
</dbReference>
<comment type="caution">
    <text evidence="14">The sequence shown here is derived from an EMBL/GenBank/DDBJ whole genome shotgun (WGS) entry which is preliminary data.</text>
</comment>
<evidence type="ECO:0000256" key="11">
    <source>
        <dbReference type="SAM" id="MobiDB-lite"/>
    </source>
</evidence>
<sequence>MRKSVTAVEVVDVEKRRLPSKHYVYVIQVTWDDGSSITIYRRYSNFFDLQTSLLETFPEEGGQLNPDERTIPFLPGKKYFGRSHIREVAEKRLGPIDKYCKLLIKLDKKISQCHEVLTFFEPTADDLSPKSQEKKPGEAKISKPKVLEQYEAIFDYQKQAKDQVDLKVGQSVQVIEKYETGWWLVNTEYEEGYAPGTFLQKTDGQEEEQMFTCNGEKYICIQSYTAEVPDDHTLNIGAEVEVLQKSLDGWWWVRYKGKIGWAPATCLKVADSISRHSANIPVEIVSNLSDVSKLLKGNDTTADSPMTVSQRPKSAAETYTYFSSASVQDSDNYEEVEESHYSHINSIYGNTSHTVVPPPRQKSIRDKGKVPMNAEENKTKFITCAEYIDSVGDGISFSAGQEVEVQQKTDSGWYYIKLGNEFGWAPSSYLEEIPLDETHSSVRFDKIQEEKAEEDDDDDDDDDEYETINLCPAKQIENILVSKLTPAHSPSNSQIDGLERNSSSSDELKLPLSSSPTGSSSSACPSTNSSLSRTAVKRPNSIPPAPPKRPDHPGGQPPLPSVPPVSSATKINPQLPPPPPPPSSVPKKPVPPSSTGLYKSSKTSATCPPQPPPPPPGRPYSGISHPLVTNSVADHSKETSNTSGNLATELQSRLAKLKANFDSGSSANTKKQQPLTKEKPVIIHGVNIKGGATSVAGNNSKVTKTKDIKKSQPQVFLPHVQKTTPILPASPSNVDNSPSQAEKDDIQRIPVPNVSDSSVVVPSSKFAEKLSVFQMNTNGDNAAATPKFSSPNVPLASNCRGLALLQRQKDKLMEEAESNCKASNESLEHEAKVSNLRNNFESSTCKLSTSSSVPPDQSTNVKPAPPTKPIHKVKPTTVPAKANPNLPVKPKVSPCKPKFGAVTNTGKKDSTTNIANKINKFGGNNMASPAKISAAEMEPPKFQLVKEKVMTPTNQTQQNTAKEMRTSNTDFNINSVIQRAPKSTDRSYKASSRYIAESEGEVSFEKGVDIEVLEKHESGWWLVHIGDEEGWAPSNHIAELKPLPPTKPLPPNKPLPKLPSSPSTKSTGQTAKPVISINTTSPNLSFNCRDHRRPFPFVLFFFLHQKYL</sequence>
<reference evidence="14" key="1">
    <citation type="submission" date="2021-01" db="EMBL/GenBank/DDBJ databases">
        <authorList>
            <person name="Li R."/>
            <person name="Bekaert M."/>
        </authorList>
    </citation>
    <scope>NUCLEOTIDE SEQUENCE</scope>
    <source>
        <strain evidence="14">Farmed</strain>
    </source>
</reference>
<feature type="compositionally biased region" description="Polar residues" evidence="11">
    <location>
        <begin position="595"/>
        <end position="607"/>
    </location>
</feature>
<comment type="subcellular location">
    <subcellularLocation>
        <location evidence="1">Cell projection</location>
        <location evidence="1">Podosome</location>
    </subcellularLocation>
    <subcellularLocation>
        <location evidence="2">Cytoplasm</location>
    </subcellularLocation>
</comment>
<dbReference type="InterPro" id="IPR001452">
    <property type="entry name" value="SH3_domain"/>
</dbReference>
<dbReference type="Pfam" id="PF00018">
    <property type="entry name" value="SH3_1"/>
    <property type="match status" value="2"/>
</dbReference>
<evidence type="ECO:0000256" key="3">
    <source>
        <dbReference type="ARBA" id="ARBA00009628"/>
    </source>
</evidence>
<dbReference type="Gene3D" id="3.30.1520.10">
    <property type="entry name" value="Phox-like domain"/>
    <property type="match status" value="1"/>
</dbReference>
<feature type="region of interest" description="Disordered" evidence="11">
    <location>
        <begin position="845"/>
        <end position="893"/>
    </location>
</feature>
<feature type="domain" description="SH3" evidence="12">
    <location>
        <begin position="145"/>
        <end position="204"/>
    </location>
</feature>
<dbReference type="GO" id="GO:0002102">
    <property type="term" value="C:podosome"/>
    <property type="evidence" value="ECO:0007669"/>
    <property type="project" value="UniProtKB-SubCell"/>
</dbReference>
<feature type="domain" description="SH3" evidence="12">
    <location>
        <begin position="983"/>
        <end position="1042"/>
    </location>
</feature>
<keyword evidence="6" id="KW-0597">Phosphoprotein</keyword>
<dbReference type="Pfam" id="PF00787">
    <property type="entry name" value="PX"/>
    <property type="match status" value="1"/>
</dbReference>
<dbReference type="Pfam" id="PF07653">
    <property type="entry name" value="SH3_2"/>
    <property type="match status" value="2"/>
</dbReference>
<feature type="domain" description="PX" evidence="13">
    <location>
        <begin position="3"/>
        <end position="127"/>
    </location>
</feature>
<evidence type="ECO:0000259" key="13">
    <source>
        <dbReference type="PROSITE" id="PS50195"/>
    </source>
</evidence>
<dbReference type="PANTHER" id="PTHR15706:SF2">
    <property type="entry name" value="SH3 AND PX DOMAIN-CONTAINING PROTEIN 2A"/>
    <property type="match status" value="1"/>
</dbReference>
<proteinExistence type="inferred from homology"/>
<evidence type="ECO:0000259" key="12">
    <source>
        <dbReference type="PROSITE" id="PS50002"/>
    </source>
</evidence>
<feature type="compositionally biased region" description="Basic and acidic residues" evidence="11">
    <location>
        <begin position="441"/>
        <end position="450"/>
    </location>
</feature>
<evidence type="ECO:0000313" key="15">
    <source>
        <dbReference type="Proteomes" id="UP000597762"/>
    </source>
</evidence>
<feature type="compositionally biased region" description="Acidic residues" evidence="11">
    <location>
        <begin position="451"/>
        <end position="465"/>
    </location>
</feature>
<keyword evidence="7" id="KW-0677">Repeat</keyword>
<dbReference type="PROSITE" id="PS50195">
    <property type="entry name" value="PX"/>
    <property type="match status" value="1"/>
</dbReference>
<feature type="domain" description="SH3" evidence="12">
    <location>
        <begin position="376"/>
        <end position="435"/>
    </location>
</feature>
<keyword evidence="15" id="KW-1185">Reference proteome</keyword>
<dbReference type="GO" id="GO:0005737">
    <property type="term" value="C:cytoplasm"/>
    <property type="evidence" value="ECO:0007669"/>
    <property type="project" value="UniProtKB-SubCell"/>
</dbReference>
<dbReference type="SMART" id="SM00312">
    <property type="entry name" value="PX"/>
    <property type="match status" value="1"/>
</dbReference>
<organism evidence="14 15">
    <name type="scientific">Acanthosepion pharaonis</name>
    <name type="common">Pharaoh cuttlefish</name>
    <name type="synonym">Sepia pharaonis</name>
    <dbReference type="NCBI Taxonomy" id="158019"/>
    <lineage>
        <taxon>Eukaryota</taxon>
        <taxon>Metazoa</taxon>
        <taxon>Spiralia</taxon>
        <taxon>Lophotrochozoa</taxon>
        <taxon>Mollusca</taxon>
        <taxon>Cephalopoda</taxon>
        <taxon>Coleoidea</taxon>
        <taxon>Decapodiformes</taxon>
        <taxon>Sepiida</taxon>
        <taxon>Sepiina</taxon>
        <taxon>Sepiidae</taxon>
        <taxon>Acanthosepion</taxon>
    </lineage>
</organism>
<feature type="region of interest" description="Disordered" evidence="11">
    <location>
        <begin position="348"/>
        <end position="367"/>
    </location>
</feature>
<name>A0A812DU82_ACAPH</name>
<dbReference type="Gene3D" id="2.30.30.40">
    <property type="entry name" value="SH3 Domains"/>
    <property type="match status" value="4"/>
</dbReference>
<feature type="compositionally biased region" description="Polar residues" evidence="11">
    <location>
        <begin position="488"/>
        <end position="505"/>
    </location>
</feature>
<evidence type="ECO:0000256" key="8">
    <source>
        <dbReference type="ARBA" id="ARBA00022949"/>
    </source>
</evidence>
<dbReference type="GO" id="GO:0035091">
    <property type="term" value="F:phosphatidylinositol binding"/>
    <property type="evidence" value="ECO:0007669"/>
    <property type="project" value="InterPro"/>
</dbReference>
<feature type="compositionally biased region" description="Low complexity" evidence="11">
    <location>
        <begin position="510"/>
        <end position="532"/>
    </location>
</feature>
<feature type="compositionally biased region" description="Polar residues" evidence="11">
    <location>
        <begin position="627"/>
        <end position="651"/>
    </location>
</feature>
<dbReference type="PROSITE" id="PS50002">
    <property type="entry name" value="SH3"/>
    <property type="match status" value="4"/>
</dbReference>
<dbReference type="SUPFAM" id="SSF64268">
    <property type="entry name" value="PX domain"/>
    <property type="match status" value="1"/>
</dbReference>
<feature type="region of interest" description="Disordered" evidence="11">
    <location>
        <begin position="487"/>
        <end position="679"/>
    </location>
</feature>
<dbReference type="InterPro" id="IPR051228">
    <property type="entry name" value="NADPH_Oxidase/PX-Domain"/>
</dbReference>
<evidence type="ECO:0000256" key="5">
    <source>
        <dbReference type="ARBA" id="ARBA00022490"/>
    </source>
</evidence>
<evidence type="ECO:0000256" key="1">
    <source>
        <dbReference type="ARBA" id="ARBA00004188"/>
    </source>
</evidence>
<comment type="similarity">
    <text evidence="3">Belongs to the SH3PXD2 family.</text>
</comment>
<feature type="region of interest" description="Disordered" evidence="11">
    <location>
        <begin position="1037"/>
        <end position="1073"/>
    </location>
</feature>
<dbReference type="Proteomes" id="UP000597762">
    <property type="component" value="Unassembled WGS sequence"/>
</dbReference>
<dbReference type="InterPro" id="IPR036028">
    <property type="entry name" value="SH3-like_dom_sf"/>
</dbReference>
<feature type="compositionally biased region" description="Polar residues" evidence="11">
    <location>
        <begin position="662"/>
        <end position="675"/>
    </location>
</feature>
<dbReference type="SUPFAM" id="SSF50044">
    <property type="entry name" value="SH3-domain"/>
    <property type="match status" value="4"/>
</dbReference>
<dbReference type="CDD" id="cd11856">
    <property type="entry name" value="SH3_p47phox_like"/>
    <property type="match status" value="2"/>
</dbReference>
<evidence type="ECO:0000256" key="4">
    <source>
        <dbReference type="ARBA" id="ARBA00022443"/>
    </source>
</evidence>
<evidence type="ECO:0000313" key="14">
    <source>
        <dbReference type="EMBL" id="CAE1310922.1"/>
    </source>
</evidence>
<keyword evidence="4 10" id="KW-0728">SH3 domain</keyword>
<evidence type="ECO:0000256" key="9">
    <source>
        <dbReference type="ARBA" id="ARBA00023273"/>
    </source>
</evidence>
<evidence type="ECO:0000256" key="2">
    <source>
        <dbReference type="ARBA" id="ARBA00004496"/>
    </source>
</evidence>
<feature type="region of interest" description="Disordered" evidence="11">
    <location>
        <begin position="441"/>
        <end position="465"/>
    </location>
</feature>
<feature type="compositionally biased region" description="Polar residues" evidence="11">
    <location>
        <begin position="730"/>
        <end position="740"/>
    </location>
</feature>
<protein>
    <submittedName>
        <fullName evidence="14">SH3PXD2</fullName>
    </submittedName>
</protein>
<gene>
    <name evidence="14" type="ORF">SPHA_62448</name>
</gene>
<feature type="compositionally biased region" description="Pro residues" evidence="11">
    <location>
        <begin position="574"/>
        <end position="592"/>
    </location>
</feature>
<feature type="compositionally biased region" description="Pro residues" evidence="11">
    <location>
        <begin position="608"/>
        <end position="618"/>
    </location>
</feature>
<feature type="domain" description="SH3" evidence="12">
    <location>
        <begin position="213"/>
        <end position="272"/>
    </location>
</feature>
<dbReference type="AlphaFoldDB" id="A0A812DU82"/>
<dbReference type="InterPro" id="IPR036871">
    <property type="entry name" value="PX_dom_sf"/>
</dbReference>
<evidence type="ECO:0000256" key="6">
    <source>
        <dbReference type="ARBA" id="ARBA00022553"/>
    </source>
</evidence>
<dbReference type="CDD" id="cd06888">
    <property type="entry name" value="PX_FISH"/>
    <property type="match status" value="1"/>
</dbReference>
<feature type="region of interest" description="Disordered" evidence="11">
    <location>
        <begin position="691"/>
        <end position="744"/>
    </location>
</feature>
<dbReference type="SMART" id="SM00326">
    <property type="entry name" value="SH3"/>
    <property type="match status" value="4"/>
</dbReference>
<keyword evidence="8" id="KW-0965">Cell junction</keyword>
<keyword evidence="9" id="KW-0966">Cell projection</keyword>
<evidence type="ECO:0000256" key="7">
    <source>
        <dbReference type="ARBA" id="ARBA00022737"/>
    </source>
</evidence>
<feature type="compositionally biased region" description="Pro residues" evidence="11">
    <location>
        <begin position="1042"/>
        <end position="1059"/>
    </location>
</feature>
<evidence type="ECO:0000256" key="10">
    <source>
        <dbReference type="PROSITE-ProRule" id="PRU00192"/>
    </source>
</evidence>
<dbReference type="InterPro" id="IPR001683">
    <property type="entry name" value="PX_dom"/>
</dbReference>
<dbReference type="OrthoDB" id="10255964at2759"/>